<evidence type="ECO:0000313" key="4">
    <source>
        <dbReference type="Proteomes" id="UP001445076"/>
    </source>
</evidence>
<feature type="compositionally biased region" description="Pro residues" evidence="1">
    <location>
        <begin position="1"/>
        <end position="10"/>
    </location>
</feature>
<sequence length="993" mass="111426">GPPPPSPPVPASLTHTSLRSSSSPRPTPSPPPVHFPLPLSLQVPPPPLSPSLADETASPATLLTDHSQLPGVDHQDTSQVTADQDDAVEEWILEPFLGPLLDVLHNPDWDKFVELTREVTEEIQRANSIPTQRNNSPTRRGTIDVNDCKAIQRLYKINRRRAVRLITTGEGSRCSIPKERIEAHFRRIQGEYVDPLDDPALVEAIPIPTEERPPLRLDPFTEKEITTRLAKAENTAPGDDRITYRNWRLADPGGRVITTIFNICLREGRIPEDWKSSRTILIPKSGDLQEITNWRPVALCRTIYKLYTGCLAARLRQWVTDNDVLCPAQKGFMPSDGVVEHNYILQHYLDEARSGNTDICIATLDIHNAFGSIPTELIELSLDRMGVGEEFRRIISGVIQGNSTRIMTNEGETNDIPTQRGVRQGCPISGLLFNIGIEAILRKIITAGMTINTQLKHPCLAYADDITLLARTPAQLQALINVATQACGELRLTINPAKCTSLHMSGASPRGMRRTPFLVGDTQILSIEDGQYTKFLGRPVGFQLLPDIAIIEDYITLGKSILESKLAPWQRLDALKTFVLPSAVFAMRTWQLRKTDWTRLDCALRPLIKKTLYLQPRASNEYIYGSSPAGACGIPSAAEDSDIFLVDTAFKLLTSLDLDTRDIARSDCQQVAALRTQQDPNMEDACAFLSKQEMGRAGGHQTLWSRARDASGRMGVTWSYNSDSRTLGLACGDSSLGQRHRWIVARTIRNHHRCSRDVTLQAKPDQGKVMQVVARERASSHFMREGTYTTFADWRFIHRARLNMLPLNGARRYDRGGDRRCRRCPAQLETLPHVLNHCWRHSATMTQRHNALVARIKKAAQGRGWRLISENQRVAGALDTGRPDLIITKDGDALMIDVTCPFENGPEAFTEARLRKEEKYAELAAELRQNYHRVTVEAFIVGSLGSYDPANDRLMKRLASRKYQKLFRRLCVSDAIKWSRMIYTEHITGARQY</sequence>
<dbReference type="CDD" id="cd01650">
    <property type="entry name" value="RT_nLTR_like"/>
    <property type="match status" value="1"/>
</dbReference>
<dbReference type="GO" id="GO:0071897">
    <property type="term" value="P:DNA biosynthetic process"/>
    <property type="evidence" value="ECO:0007669"/>
    <property type="project" value="UniProtKB-ARBA"/>
</dbReference>
<dbReference type="PANTHER" id="PTHR19446">
    <property type="entry name" value="REVERSE TRANSCRIPTASES"/>
    <property type="match status" value="1"/>
</dbReference>
<keyword evidence="4" id="KW-1185">Reference proteome</keyword>
<organism evidence="3 4">
    <name type="scientific">Cherax quadricarinatus</name>
    <name type="common">Australian red claw crayfish</name>
    <dbReference type="NCBI Taxonomy" id="27406"/>
    <lineage>
        <taxon>Eukaryota</taxon>
        <taxon>Metazoa</taxon>
        <taxon>Ecdysozoa</taxon>
        <taxon>Arthropoda</taxon>
        <taxon>Crustacea</taxon>
        <taxon>Multicrustacea</taxon>
        <taxon>Malacostraca</taxon>
        <taxon>Eumalacostraca</taxon>
        <taxon>Eucarida</taxon>
        <taxon>Decapoda</taxon>
        <taxon>Pleocyemata</taxon>
        <taxon>Astacidea</taxon>
        <taxon>Parastacoidea</taxon>
        <taxon>Parastacidae</taxon>
        <taxon>Cherax</taxon>
    </lineage>
</organism>
<accession>A0AAW0XDX8</accession>
<reference evidence="3 4" key="1">
    <citation type="journal article" date="2024" name="BMC Genomics">
        <title>Genome assembly of redclaw crayfish (Cherax quadricarinatus) provides insights into its immune adaptation and hypoxia tolerance.</title>
        <authorList>
            <person name="Liu Z."/>
            <person name="Zheng J."/>
            <person name="Li H."/>
            <person name="Fang K."/>
            <person name="Wang S."/>
            <person name="He J."/>
            <person name="Zhou D."/>
            <person name="Weng S."/>
            <person name="Chi M."/>
            <person name="Gu Z."/>
            <person name="He J."/>
            <person name="Li F."/>
            <person name="Wang M."/>
        </authorList>
    </citation>
    <scope>NUCLEOTIDE SEQUENCE [LARGE SCALE GENOMIC DNA]</scope>
    <source>
        <strain evidence="3">ZL_2023a</strain>
    </source>
</reference>
<dbReference type="InterPro" id="IPR043502">
    <property type="entry name" value="DNA/RNA_pol_sf"/>
</dbReference>
<dbReference type="InterPro" id="IPR000477">
    <property type="entry name" value="RT_dom"/>
</dbReference>
<dbReference type="Proteomes" id="UP001445076">
    <property type="component" value="Unassembled WGS sequence"/>
</dbReference>
<proteinExistence type="predicted"/>
<feature type="domain" description="Reverse transcriptase" evidence="2">
    <location>
        <begin position="263"/>
        <end position="540"/>
    </location>
</feature>
<feature type="compositionally biased region" description="Low complexity" evidence="1">
    <location>
        <begin position="12"/>
        <end position="24"/>
    </location>
</feature>
<evidence type="ECO:0000313" key="3">
    <source>
        <dbReference type="EMBL" id="KAK8742631.1"/>
    </source>
</evidence>
<dbReference type="SUPFAM" id="SSF56672">
    <property type="entry name" value="DNA/RNA polymerases"/>
    <property type="match status" value="1"/>
</dbReference>
<dbReference type="EMBL" id="JARKIK010000027">
    <property type="protein sequence ID" value="KAK8742631.1"/>
    <property type="molecule type" value="Genomic_DNA"/>
</dbReference>
<protein>
    <recommendedName>
        <fullName evidence="2">Reverse transcriptase domain-containing protein</fullName>
    </recommendedName>
</protein>
<feature type="non-terminal residue" evidence="3">
    <location>
        <position position="1"/>
    </location>
</feature>
<feature type="compositionally biased region" description="Pro residues" evidence="1">
    <location>
        <begin position="25"/>
        <end position="35"/>
    </location>
</feature>
<evidence type="ECO:0000256" key="1">
    <source>
        <dbReference type="SAM" id="MobiDB-lite"/>
    </source>
</evidence>
<dbReference type="PROSITE" id="PS50878">
    <property type="entry name" value="RT_POL"/>
    <property type="match status" value="1"/>
</dbReference>
<evidence type="ECO:0000259" key="2">
    <source>
        <dbReference type="PROSITE" id="PS50878"/>
    </source>
</evidence>
<name>A0AAW0XDX8_CHEQU</name>
<dbReference type="AlphaFoldDB" id="A0AAW0XDX8"/>
<comment type="caution">
    <text evidence="3">The sequence shown here is derived from an EMBL/GenBank/DDBJ whole genome shotgun (WGS) entry which is preliminary data.</text>
</comment>
<reference evidence="3" key="2">
    <citation type="submission" date="2024-01" db="EMBL/GenBank/DDBJ databases">
        <authorList>
            <person name="He J."/>
            <person name="Wang M."/>
            <person name="Zheng J."/>
            <person name="Liu Z."/>
        </authorList>
    </citation>
    <scope>NUCLEOTIDE SEQUENCE</scope>
    <source>
        <strain evidence="3">ZL_2023a</strain>
        <tissue evidence="3">Muscle</tissue>
    </source>
</reference>
<gene>
    <name evidence="3" type="ORF">OTU49_001595</name>
</gene>
<dbReference type="EMBL" id="JARKIK010000027">
    <property type="protein sequence ID" value="KAK8742629.1"/>
    <property type="molecule type" value="Genomic_DNA"/>
</dbReference>
<dbReference type="Pfam" id="PF00078">
    <property type="entry name" value="RVT_1"/>
    <property type="match status" value="1"/>
</dbReference>
<feature type="region of interest" description="Disordered" evidence="1">
    <location>
        <begin position="1"/>
        <end position="56"/>
    </location>
</feature>